<name>A0A7J6PTY6_PEROL</name>
<dbReference type="AlphaFoldDB" id="A0A7J6PTY6"/>
<dbReference type="Proteomes" id="UP000574390">
    <property type="component" value="Unassembled WGS sequence"/>
</dbReference>
<feature type="non-terminal residue" evidence="1">
    <location>
        <position position="194"/>
    </location>
</feature>
<organism evidence="1 2">
    <name type="scientific">Perkinsus olseni</name>
    <name type="common">Perkinsus atlanticus</name>
    <dbReference type="NCBI Taxonomy" id="32597"/>
    <lineage>
        <taxon>Eukaryota</taxon>
        <taxon>Sar</taxon>
        <taxon>Alveolata</taxon>
        <taxon>Perkinsozoa</taxon>
        <taxon>Perkinsea</taxon>
        <taxon>Perkinsida</taxon>
        <taxon>Perkinsidae</taxon>
        <taxon>Perkinsus</taxon>
    </lineage>
</organism>
<evidence type="ECO:0000313" key="1">
    <source>
        <dbReference type="EMBL" id="KAF4699528.1"/>
    </source>
</evidence>
<comment type="caution">
    <text evidence="1">The sequence shown here is derived from an EMBL/GenBank/DDBJ whole genome shotgun (WGS) entry which is preliminary data.</text>
</comment>
<evidence type="ECO:0000313" key="2">
    <source>
        <dbReference type="Proteomes" id="UP000574390"/>
    </source>
</evidence>
<dbReference type="EMBL" id="JABANM010034502">
    <property type="protein sequence ID" value="KAF4699528.1"/>
    <property type="molecule type" value="Genomic_DNA"/>
</dbReference>
<reference evidence="1 2" key="1">
    <citation type="submission" date="2020-04" db="EMBL/GenBank/DDBJ databases">
        <title>Perkinsus olseni comparative genomics.</title>
        <authorList>
            <person name="Bogema D.R."/>
        </authorList>
    </citation>
    <scope>NUCLEOTIDE SEQUENCE [LARGE SCALE GENOMIC DNA]</scope>
    <source>
        <strain evidence="1">ATCC PRA-205</strain>
    </source>
</reference>
<proteinExistence type="predicted"/>
<protein>
    <submittedName>
        <fullName evidence="1">Uncharacterized protein</fullName>
    </submittedName>
</protein>
<accession>A0A7J6PTY6</accession>
<sequence length="194" mass="21335">MEVQKTVPWENYHLIVPPGGAGAAEQDTDVRGQFYRSGRWGDPMPPHTSWPAVMELLIFVPDAIVYSLSAAQDDDDLEWTQLDVDGGFTVTRSVGAADEEHLCAAVVSLDGTSFVWSAKVDMRVSPECHGHTFHFRSTDGSVLAVWCSQPNTADRIMARVMSAFREEPLPRREAGDDSGMSELLEILKKPISAS</sequence>
<gene>
    <name evidence="1" type="ORF">FOZ62_001614</name>
</gene>